<sequence length="52" mass="5652">MQHSSPAKIGLADFLLEFRFVGQITCLEPITLAIISMDVKRSSGKDAFLAAL</sequence>
<dbReference type="Proteomes" id="UP000317243">
    <property type="component" value="Unassembled WGS sequence"/>
</dbReference>
<gene>
    <name evidence="1" type="ORF">KOR42_14770</name>
</gene>
<organism evidence="1 2">
    <name type="scientific">Thalassoglobus neptunius</name>
    <dbReference type="NCBI Taxonomy" id="1938619"/>
    <lineage>
        <taxon>Bacteria</taxon>
        <taxon>Pseudomonadati</taxon>
        <taxon>Planctomycetota</taxon>
        <taxon>Planctomycetia</taxon>
        <taxon>Planctomycetales</taxon>
        <taxon>Planctomycetaceae</taxon>
        <taxon>Thalassoglobus</taxon>
    </lineage>
</organism>
<comment type="caution">
    <text evidence="1">The sequence shown here is derived from an EMBL/GenBank/DDBJ whole genome shotgun (WGS) entry which is preliminary data.</text>
</comment>
<name>A0A5C5X518_9PLAN</name>
<dbReference type="AlphaFoldDB" id="A0A5C5X518"/>
<protein>
    <submittedName>
        <fullName evidence="1">Uncharacterized protein</fullName>
    </submittedName>
</protein>
<proteinExistence type="predicted"/>
<accession>A0A5C5X518</accession>
<evidence type="ECO:0000313" key="1">
    <source>
        <dbReference type="EMBL" id="TWT58106.1"/>
    </source>
</evidence>
<keyword evidence="2" id="KW-1185">Reference proteome</keyword>
<reference evidence="1 2" key="1">
    <citation type="submission" date="2019-02" db="EMBL/GenBank/DDBJ databases">
        <title>Deep-cultivation of Planctomycetes and their phenomic and genomic characterization uncovers novel biology.</title>
        <authorList>
            <person name="Wiegand S."/>
            <person name="Jogler M."/>
            <person name="Boedeker C."/>
            <person name="Pinto D."/>
            <person name="Vollmers J."/>
            <person name="Rivas-Marin E."/>
            <person name="Kohn T."/>
            <person name="Peeters S.H."/>
            <person name="Heuer A."/>
            <person name="Rast P."/>
            <person name="Oberbeckmann S."/>
            <person name="Bunk B."/>
            <person name="Jeske O."/>
            <person name="Meyerdierks A."/>
            <person name="Storesund J.E."/>
            <person name="Kallscheuer N."/>
            <person name="Luecker S."/>
            <person name="Lage O.M."/>
            <person name="Pohl T."/>
            <person name="Merkel B.J."/>
            <person name="Hornburger P."/>
            <person name="Mueller R.-W."/>
            <person name="Bruemmer F."/>
            <person name="Labrenz M."/>
            <person name="Spormann A.M."/>
            <person name="Op Den Camp H."/>
            <person name="Overmann J."/>
            <person name="Amann R."/>
            <person name="Jetten M.S.M."/>
            <person name="Mascher T."/>
            <person name="Medema M.H."/>
            <person name="Devos D.P."/>
            <person name="Kaster A.-K."/>
            <person name="Ovreas L."/>
            <person name="Rohde M."/>
            <person name="Galperin M.Y."/>
            <person name="Jogler C."/>
        </authorList>
    </citation>
    <scope>NUCLEOTIDE SEQUENCE [LARGE SCALE GENOMIC DNA]</scope>
    <source>
        <strain evidence="1 2">KOR42</strain>
    </source>
</reference>
<evidence type="ECO:0000313" key="2">
    <source>
        <dbReference type="Proteomes" id="UP000317243"/>
    </source>
</evidence>
<dbReference type="EMBL" id="SIHI01000001">
    <property type="protein sequence ID" value="TWT58106.1"/>
    <property type="molecule type" value="Genomic_DNA"/>
</dbReference>